<accession>A0A0N4VBZ8</accession>
<reference evidence="1 2" key="2">
    <citation type="submission" date="2018-10" db="EMBL/GenBank/DDBJ databases">
        <authorList>
            <consortium name="Pathogen Informatics"/>
        </authorList>
    </citation>
    <scope>NUCLEOTIDE SEQUENCE [LARGE SCALE GENOMIC DNA]</scope>
</reference>
<gene>
    <name evidence="1" type="ORF">EVEC_LOCUS7557</name>
</gene>
<sequence>MALADGYVSKHIRICFTIAFFFTCNGHKSYSDKPKSPSLALSAENNALHITSSHFRTRTSYQSSTRAALIAFHLGYAENQLLLLRSSVEGKDKTDVCAEASPMSEVWSFDRTLWIWRLVIPNSALLVGSLDGAQLCEDTRCHGF</sequence>
<organism evidence="3">
    <name type="scientific">Enterobius vermicularis</name>
    <name type="common">Human pinworm</name>
    <dbReference type="NCBI Taxonomy" id="51028"/>
    <lineage>
        <taxon>Eukaryota</taxon>
        <taxon>Metazoa</taxon>
        <taxon>Ecdysozoa</taxon>
        <taxon>Nematoda</taxon>
        <taxon>Chromadorea</taxon>
        <taxon>Rhabditida</taxon>
        <taxon>Spirurina</taxon>
        <taxon>Oxyuridomorpha</taxon>
        <taxon>Oxyuroidea</taxon>
        <taxon>Oxyuridae</taxon>
        <taxon>Enterobius</taxon>
    </lineage>
</organism>
<evidence type="ECO:0000313" key="1">
    <source>
        <dbReference type="EMBL" id="VDD92806.1"/>
    </source>
</evidence>
<reference evidence="3" key="1">
    <citation type="submission" date="2017-02" db="UniProtKB">
        <authorList>
            <consortium name="WormBaseParasite"/>
        </authorList>
    </citation>
    <scope>IDENTIFICATION</scope>
</reference>
<dbReference type="EMBL" id="UXUI01008977">
    <property type="protein sequence ID" value="VDD92806.1"/>
    <property type="molecule type" value="Genomic_DNA"/>
</dbReference>
<protein>
    <submittedName>
        <fullName evidence="3">WD_REPEATS_REGION domain-containing protein</fullName>
    </submittedName>
</protein>
<name>A0A0N4VBZ8_ENTVE</name>
<keyword evidence="2" id="KW-1185">Reference proteome</keyword>
<dbReference type="AlphaFoldDB" id="A0A0N4VBZ8"/>
<dbReference type="WBParaSite" id="EVEC_0000807301-mRNA-1">
    <property type="protein sequence ID" value="EVEC_0000807301-mRNA-1"/>
    <property type="gene ID" value="EVEC_0000807301"/>
</dbReference>
<proteinExistence type="predicted"/>
<evidence type="ECO:0000313" key="3">
    <source>
        <dbReference type="WBParaSite" id="EVEC_0000807301-mRNA-1"/>
    </source>
</evidence>
<dbReference type="Proteomes" id="UP000274131">
    <property type="component" value="Unassembled WGS sequence"/>
</dbReference>
<evidence type="ECO:0000313" key="2">
    <source>
        <dbReference type="Proteomes" id="UP000274131"/>
    </source>
</evidence>